<comment type="caution">
    <text evidence="1">The sequence shown here is derived from an EMBL/GenBank/DDBJ whole genome shotgun (WGS) entry which is preliminary data.</text>
</comment>
<dbReference type="Proteomes" id="UP000477311">
    <property type="component" value="Unassembled WGS sequence"/>
</dbReference>
<protein>
    <submittedName>
        <fullName evidence="1">Uncharacterized protein</fullName>
    </submittedName>
</protein>
<accession>A0A6M1RR33</accession>
<dbReference type="EMBL" id="JAAKYA010000045">
    <property type="protein sequence ID" value="NGO39105.1"/>
    <property type="molecule type" value="Genomic_DNA"/>
</dbReference>
<reference evidence="1 2" key="1">
    <citation type="submission" date="2020-02" db="EMBL/GenBank/DDBJ databases">
        <title>Draft genome sequence of Limisphaera ngatamarikiensis NGM72.4T, a thermophilic Verrucomicrobia grouped in subdivision 3.</title>
        <authorList>
            <person name="Carere C.R."/>
            <person name="Steen J."/>
            <person name="Hugenholtz P."/>
            <person name="Stott M.B."/>
        </authorList>
    </citation>
    <scope>NUCLEOTIDE SEQUENCE [LARGE SCALE GENOMIC DNA]</scope>
    <source>
        <strain evidence="1 2">NGM72.4</strain>
    </source>
</reference>
<keyword evidence="2" id="KW-1185">Reference proteome</keyword>
<gene>
    <name evidence="1" type="ORF">G4L39_06795</name>
</gene>
<evidence type="ECO:0000313" key="1">
    <source>
        <dbReference type="EMBL" id="NGO39105.1"/>
    </source>
</evidence>
<dbReference type="AlphaFoldDB" id="A0A6M1RR33"/>
<organism evidence="1 2">
    <name type="scientific">Limisphaera ngatamarikiensis</name>
    <dbReference type="NCBI Taxonomy" id="1324935"/>
    <lineage>
        <taxon>Bacteria</taxon>
        <taxon>Pseudomonadati</taxon>
        <taxon>Verrucomicrobiota</taxon>
        <taxon>Verrucomicrobiia</taxon>
        <taxon>Limisphaerales</taxon>
        <taxon>Limisphaeraceae</taxon>
        <taxon>Limisphaera</taxon>
    </lineage>
</organism>
<evidence type="ECO:0000313" key="2">
    <source>
        <dbReference type="Proteomes" id="UP000477311"/>
    </source>
</evidence>
<name>A0A6M1RR33_9BACT</name>
<sequence length="148" mass="16834">MIAHELGHAWLFQWAKSHASALEEINDAMRADLPRFQAWLDNHARGWRSWFTEKQWGIGIAHALYGSPWTGLTMPLQKRVMMYTDMMAARTGGRQGAGHEPAYWRSQRTSAPHEAIAHTTAAYVTGDTLFAQLFPTITAWWRSRVGLP</sequence>
<dbReference type="RefSeq" id="WP_165106924.1">
    <property type="nucleotide sequence ID" value="NZ_JAAKYA010000045.1"/>
</dbReference>
<proteinExistence type="predicted"/>